<reference evidence="7 8" key="1">
    <citation type="submission" date="2018-12" db="EMBL/GenBank/DDBJ databases">
        <authorList>
            <consortium name="Pathogen Informatics"/>
        </authorList>
    </citation>
    <scope>NUCLEOTIDE SEQUENCE [LARGE SCALE GENOMIC DNA]</scope>
    <source>
        <strain evidence="7 8">NCTC9419</strain>
    </source>
</reference>
<organism evidence="7 8">
    <name type="scientific">Serratia rubidaea</name>
    <name type="common">Serratia marinorubra</name>
    <dbReference type="NCBI Taxonomy" id="61652"/>
    <lineage>
        <taxon>Bacteria</taxon>
        <taxon>Pseudomonadati</taxon>
        <taxon>Pseudomonadota</taxon>
        <taxon>Gammaproteobacteria</taxon>
        <taxon>Enterobacterales</taxon>
        <taxon>Yersiniaceae</taxon>
        <taxon>Serratia</taxon>
    </lineage>
</organism>
<dbReference type="EMBL" id="LR134155">
    <property type="protein sequence ID" value="VEA70095.1"/>
    <property type="molecule type" value="Genomic_DNA"/>
</dbReference>
<accession>A0A447QJ27</accession>
<dbReference type="SUPFAM" id="SSF51735">
    <property type="entry name" value="NAD(P)-binding Rossmann-fold domains"/>
    <property type="match status" value="1"/>
</dbReference>
<evidence type="ECO:0000259" key="6">
    <source>
        <dbReference type="Pfam" id="PF08240"/>
    </source>
</evidence>
<keyword evidence="3" id="KW-0479">Metal-binding</keyword>
<comment type="cofactor">
    <cofactor evidence="1">
        <name>Zn(2+)</name>
        <dbReference type="ChEBI" id="CHEBI:29105"/>
    </cofactor>
</comment>
<dbReference type="PANTHER" id="PTHR43350:SF19">
    <property type="entry name" value="D-GULOSIDE 3-DEHYDROGENASE"/>
    <property type="match status" value="1"/>
</dbReference>
<evidence type="ECO:0000256" key="5">
    <source>
        <dbReference type="ARBA" id="ARBA00023002"/>
    </source>
</evidence>
<proteinExistence type="inferred from homology"/>
<dbReference type="EC" id="1.1.1.103" evidence="7"/>
<dbReference type="Proteomes" id="UP000271603">
    <property type="component" value="Chromosome"/>
</dbReference>
<protein>
    <submittedName>
        <fullName evidence="7">L-threonine 3-dehydrogenase</fullName>
        <ecNumber evidence="7">1.1.1.103</ecNumber>
    </submittedName>
</protein>
<dbReference type="PANTHER" id="PTHR43350">
    <property type="entry name" value="NAD-DEPENDENT ALCOHOL DEHYDROGENASE"/>
    <property type="match status" value="1"/>
</dbReference>
<dbReference type="Gene3D" id="3.90.180.10">
    <property type="entry name" value="Medium-chain alcohol dehydrogenases, catalytic domain"/>
    <property type="match status" value="1"/>
</dbReference>
<comment type="similarity">
    <text evidence="2">Belongs to the zinc-containing alcohol dehydrogenase family.</text>
</comment>
<evidence type="ECO:0000313" key="7">
    <source>
        <dbReference type="EMBL" id="VEA70095.1"/>
    </source>
</evidence>
<dbReference type="SUPFAM" id="SSF50129">
    <property type="entry name" value="GroES-like"/>
    <property type="match status" value="1"/>
</dbReference>
<keyword evidence="4" id="KW-0862">Zinc</keyword>
<dbReference type="AlphaFoldDB" id="A0A447QJ27"/>
<sequence>MKKMKAIHLISPKKTELVDIPVPKTPKDGLLLKTKCVSICSTDISYFEGYLRPSEYPIIMGHEFLGEVVEIGDDYKDDNIKIGDRIVYWGQTDFSGFAEYRTLRPIFSGQIKKDEFWTDRYFWDDYHASAVKIPDDMDDLVAPLIEPTTAAMRAILTHPPKPGDKVLILGTGPIGIIAGQIIKKVFAPHSIVSMDNNPMRNEHAEKFFSEKAYLPEELAAALENSSVDYVFDGLPTIKNVDEERDPRRIAMRKIVPRGRYILYGASQEMQKFDNWLMLSKGINISSAPFDVQSFPMHKTANVIQSAFQMIYSGIVDAKGLISTVCPFNDYQRLVSIFENYRSTTQLKTVVDFR</sequence>
<evidence type="ECO:0000313" key="8">
    <source>
        <dbReference type="Proteomes" id="UP000271603"/>
    </source>
</evidence>
<dbReference type="Gene3D" id="3.40.50.720">
    <property type="entry name" value="NAD(P)-binding Rossmann-like Domain"/>
    <property type="match status" value="1"/>
</dbReference>
<dbReference type="InterPro" id="IPR013154">
    <property type="entry name" value="ADH-like_N"/>
</dbReference>
<dbReference type="GO" id="GO:0046872">
    <property type="term" value="F:metal ion binding"/>
    <property type="evidence" value="ECO:0007669"/>
    <property type="project" value="UniProtKB-KW"/>
</dbReference>
<keyword evidence="5 7" id="KW-0560">Oxidoreductase</keyword>
<name>A0A447QJ27_SERRU</name>
<feature type="domain" description="Alcohol dehydrogenase-like N-terminal" evidence="6">
    <location>
        <begin position="28"/>
        <end position="87"/>
    </location>
</feature>
<dbReference type="InterPro" id="IPR011032">
    <property type="entry name" value="GroES-like_sf"/>
</dbReference>
<evidence type="ECO:0000256" key="4">
    <source>
        <dbReference type="ARBA" id="ARBA00022833"/>
    </source>
</evidence>
<evidence type="ECO:0000256" key="2">
    <source>
        <dbReference type="ARBA" id="ARBA00008072"/>
    </source>
</evidence>
<dbReference type="InterPro" id="IPR036291">
    <property type="entry name" value="NAD(P)-bd_dom_sf"/>
</dbReference>
<dbReference type="GO" id="GO:0008743">
    <property type="term" value="F:L-threonine 3-dehydrogenase activity"/>
    <property type="evidence" value="ECO:0007669"/>
    <property type="project" value="UniProtKB-EC"/>
</dbReference>
<evidence type="ECO:0000256" key="3">
    <source>
        <dbReference type="ARBA" id="ARBA00022723"/>
    </source>
</evidence>
<dbReference type="Pfam" id="PF08240">
    <property type="entry name" value="ADH_N"/>
    <property type="match status" value="1"/>
</dbReference>
<evidence type="ECO:0000256" key="1">
    <source>
        <dbReference type="ARBA" id="ARBA00001947"/>
    </source>
</evidence>
<gene>
    <name evidence="7" type="primary">tdh_3</name>
    <name evidence="7" type="ORF">NCTC9419_01587</name>
</gene>